<dbReference type="EMBL" id="AZFW01000016">
    <property type="protein sequence ID" value="KRM29279.1"/>
    <property type="molecule type" value="Genomic_DNA"/>
</dbReference>
<keyword evidence="4" id="KW-0413">Isomerase</keyword>
<evidence type="ECO:0000256" key="3">
    <source>
        <dbReference type="PIRSR" id="PIRSR606225-1"/>
    </source>
</evidence>
<reference evidence="6 7" key="1">
    <citation type="journal article" date="2015" name="Genome Announc.">
        <title>Expanding the biotechnology potential of lactobacilli through comparative genomics of 213 strains and associated genera.</title>
        <authorList>
            <person name="Sun Z."/>
            <person name="Harris H.M."/>
            <person name="McCann A."/>
            <person name="Guo C."/>
            <person name="Argimon S."/>
            <person name="Zhang W."/>
            <person name="Yang X."/>
            <person name="Jeffery I.B."/>
            <person name="Cooney J.C."/>
            <person name="Kagawa T.F."/>
            <person name="Liu W."/>
            <person name="Song Y."/>
            <person name="Salvetti E."/>
            <person name="Wrobel A."/>
            <person name="Rasinkangas P."/>
            <person name="Parkhill J."/>
            <person name="Rea M.C."/>
            <person name="O'Sullivan O."/>
            <person name="Ritari J."/>
            <person name="Douillard F.P."/>
            <person name="Paul Ross R."/>
            <person name="Yang R."/>
            <person name="Briner A.E."/>
            <person name="Felis G.E."/>
            <person name="de Vos W.M."/>
            <person name="Barrangou R."/>
            <person name="Klaenhammer T.R."/>
            <person name="Caufield P.W."/>
            <person name="Cui Y."/>
            <person name="Zhang H."/>
            <person name="O'Toole P.W."/>
        </authorList>
    </citation>
    <scope>NUCLEOTIDE SEQUENCE [LARGE SCALE GENOMIC DNA]</scope>
    <source>
        <strain evidence="6 7">DSM 16991</strain>
    </source>
</reference>
<evidence type="ECO:0000259" key="5">
    <source>
        <dbReference type="Pfam" id="PF00849"/>
    </source>
</evidence>
<accession>A0A0R1XGH0</accession>
<evidence type="ECO:0000256" key="1">
    <source>
        <dbReference type="ARBA" id="ARBA00000073"/>
    </source>
</evidence>
<evidence type="ECO:0000313" key="6">
    <source>
        <dbReference type="EMBL" id="KRM29279.1"/>
    </source>
</evidence>
<organism evidence="6 7">
    <name type="scientific">Schleiferilactobacillus harbinensis DSM 16991</name>
    <dbReference type="NCBI Taxonomy" id="1122147"/>
    <lineage>
        <taxon>Bacteria</taxon>
        <taxon>Bacillati</taxon>
        <taxon>Bacillota</taxon>
        <taxon>Bacilli</taxon>
        <taxon>Lactobacillales</taxon>
        <taxon>Lactobacillaceae</taxon>
        <taxon>Schleiferilactobacillus</taxon>
    </lineage>
</organism>
<dbReference type="Gene3D" id="3.30.2350.10">
    <property type="entry name" value="Pseudouridine synthase"/>
    <property type="match status" value="1"/>
</dbReference>
<dbReference type="GO" id="GO:0009982">
    <property type="term" value="F:pseudouridine synthase activity"/>
    <property type="evidence" value="ECO:0007669"/>
    <property type="project" value="InterPro"/>
</dbReference>
<dbReference type="InterPro" id="IPR020103">
    <property type="entry name" value="PsdUridine_synth_cat_dom_sf"/>
</dbReference>
<gene>
    <name evidence="6" type="ORF">FC91_GL000856</name>
</gene>
<comment type="similarity">
    <text evidence="2 4">Belongs to the pseudouridine synthase RluA family.</text>
</comment>
<comment type="caution">
    <text evidence="6">The sequence shown here is derived from an EMBL/GenBank/DDBJ whole genome shotgun (WGS) entry which is preliminary data.</text>
</comment>
<dbReference type="Proteomes" id="UP000050949">
    <property type="component" value="Unassembled WGS sequence"/>
</dbReference>
<feature type="active site" evidence="3">
    <location>
        <position position="134"/>
    </location>
</feature>
<dbReference type="AlphaFoldDB" id="A0A0R1XGH0"/>
<dbReference type="CDD" id="cd02869">
    <property type="entry name" value="PseudoU_synth_RluA_like"/>
    <property type="match status" value="1"/>
</dbReference>
<evidence type="ECO:0000256" key="4">
    <source>
        <dbReference type="RuleBase" id="RU362028"/>
    </source>
</evidence>
<dbReference type="InterPro" id="IPR006225">
    <property type="entry name" value="PsdUridine_synth_RluC/D"/>
</dbReference>
<dbReference type="PANTHER" id="PTHR21600:SF35">
    <property type="entry name" value="PSEUDOURIDINE SYNTHASE"/>
    <property type="match status" value="1"/>
</dbReference>
<dbReference type="NCBIfam" id="TIGR00005">
    <property type="entry name" value="rluA_subfam"/>
    <property type="match status" value="1"/>
</dbReference>
<evidence type="ECO:0000256" key="2">
    <source>
        <dbReference type="ARBA" id="ARBA00010876"/>
    </source>
</evidence>
<dbReference type="GO" id="GO:0000455">
    <property type="term" value="P:enzyme-directed rRNA pseudouridine synthesis"/>
    <property type="evidence" value="ECO:0007669"/>
    <property type="project" value="TreeGrafter"/>
</dbReference>
<dbReference type="Pfam" id="PF00849">
    <property type="entry name" value="PseudoU_synth_2"/>
    <property type="match status" value="1"/>
</dbReference>
<dbReference type="SUPFAM" id="SSF55120">
    <property type="entry name" value="Pseudouridine synthase"/>
    <property type="match status" value="1"/>
</dbReference>
<feature type="domain" description="Pseudouridine synthase RsuA/RluA-like" evidence="5">
    <location>
        <begin position="86"/>
        <end position="238"/>
    </location>
</feature>
<dbReference type="GO" id="GO:0003723">
    <property type="term" value="F:RNA binding"/>
    <property type="evidence" value="ECO:0007669"/>
    <property type="project" value="InterPro"/>
</dbReference>
<dbReference type="eggNOG" id="COG0564">
    <property type="taxonomic scope" value="Bacteria"/>
</dbReference>
<dbReference type="RefSeq" id="WP_051225089.1">
    <property type="nucleotide sequence ID" value="NZ_AUEH01000002.1"/>
</dbReference>
<dbReference type="GO" id="GO:0140098">
    <property type="term" value="F:catalytic activity, acting on RNA"/>
    <property type="evidence" value="ECO:0007669"/>
    <property type="project" value="UniProtKB-ARBA"/>
</dbReference>
<comment type="catalytic activity">
    <reaction evidence="1 4">
        <text>a uridine in RNA = a pseudouridine in RNA</text>
        <dbReference type="Rhea" id="RHEA:48348"/>
        <dbReference type="Rhea" id="RHEA-COMP:12068"/>
        <dbReference type="Rhea" id="RHEA-COMP:12069"/>
        <dbReference type="ChEBI" id="CHEBI:65314"/>
        <dbReference type="ChEBI" id="CHEBI:65315"/>
    </reaction>
</comment>
<dbReference type="PATRIC" id="fig|1122147.4.peg.884"/>
<dbReference type="InterPro" id="IPR050188">
    <property type="entry name" value="RluA_PseudoU_synthase"/>
</dbReference>
<dbReference type="PANTHER" id="PTHR21600">
    <property type="entry name" value="MITOCHONDRIAL RNA PSEUDOURIDINE SYNTHASE"/>
    <property type="match status" value="1"/>
</dbReference>
<protein>
    <recommendedName>
        <fullName evidence="4">Pseudouridine synthase</fullName>
        <ecNumber evidence="4">5.4.99.-</ecNumber>
    </recommendedName>
</protein>
<dbReference type="EC" id="5.4.99.-" evidence="4"/>
<name>A0A0R1XGH0_9LACO</name>
<proteinExistence type="inferred from homology"/>
<sequence length="299" mass="32576">MIFKWVVPDPAPATVQKFLTHRGLSRAFIGRTKFNGGALFVNSRQRNSDYPVHPGDVIRLIAPPEQGADTIVPSAKPLRILYEDQDILVVNKPPFVASIPSPNHHFDTMANRVKGYLQAQHNESDSVHVVSRLDRDTSGVMLFAKHSLAHSLLDTQLQDKTMQKEYLAIVSGALAVPSGLIDLPIRRAPNSTYERMVGAGGKPSQTAFAVTAYNTDASVVTVRLLTGRTHQIRVHFAALGHPLVGDDVYGQVSPAIARQALHAHVLRLIQPLTGAPLTIVAPLPPDIQNLRAAICRTSE</sequence>
<comment type="function">
    <text evidence="4">Responsible for synthesis of pseudouridine from uracil.</text>
</comment>
<evidence type="ECO:0000313" key="7">
    <source>
        <dbReference type="Proteomes" id="UP000050949"/>
    </source>
</evidence>
<dbReference type="InterPro" id="IPR006145">
    <property type="entry name" value="PsdUridine_synth_RsuA/RluA"/>
</dbReference>